<reference evidence="4" key="2">
    <citation type="journal article" date="2021" name="PeerJ">
        <title>Extensive microbial diversity within the chicken gut microbiome revealed by metagenomics and culture.</title>
        <authorList>
            <person name="Gilroy R."/>
            <person name="Ravi A."/>
            <person name="Getino M."/>
            <person name="Pursley I."/>
            <person name="Horton D.L."/>
            <person name="Alikhan N.F."/>
            <person name="Baker D."/>
            <person name="Gharbi K."/>
            <person name="Hall N."/>
            <person name="Watson M."/>
            <person name="Adriaenssens E.M."/>
            <person name="Foster-Nyarko E."/>
            <person name="Jarju S."/>
            <person name="Secka A."/>
            <person name="Antonio M."/>
            <person name="Oren A."/>
            <person name="Chaudhuri R.R."/>
            <person name="La Ragione R."/>
            <person name="Hildebrand F."/>
            <person name="Pallen M.J."/>
        </authorList>
    </citation>
    <scope>NUCLEOTIDE SEQUENCE</scope>
    <source>
        <strain evidence="4">ChiW17-6978</strain>
    </source>
</reference>
<dbReference type="AlphaFoldDB" id="A0A9D1GQW7"/>
<accession>A0A9D1GQW7</accession>
<keyword evidence="1" id="KW-0560">Oxidoreductase</keyword>
<evidence type="ECO:0000313" key="5">
    <source>
        <dbReference type="Proteomes" id="UP000886758"/>
    </source>
</evidence>
<dbReference type="Gene3D" id="3.40.50.1970">
    <property type="match status" value="1"/>
</dbReference>
<name>A0A9D1GQW7_9MOLU</name>
<dbReference type="InterPro" id="IPR056798">
    <property type="entry name" value="ADH_Fe_C"/>
</dbReference>
<evidence type="ECO:0000313" key="4">
    <source>
        <dbReference type="EMBL" id="HIT49793.1"/>
    </source>
</evidence>
<reference evidence="4" key="1">
    <citation type="submission" date="2020-10" db="EMBL/GenBank/DDBJ databases">
        <authorList>
            <person name="Gilroy R."/>
        </authorList>
    </citation>
    <scope>NUCLEOTIDE SEQUENCE</scope>
    <source>
        <strain evidence="4">ChiW17-6978</strain>
    </source>
</reference>
<gene>
    <name evidence="4" type="ORF">IAD46_02080</name>
</gene>
<dbReference type="PANTHER" id="PTHR43633:SF1">
    <property type="entry name" value="ALCOHOL DEHYDROGENASE YQHD"/>
    <property type="match status" value="1"/>
</dbReference>
<evidence type="ECO:0000259" key="2">
    <source>
        <dbReference type="Pfam" id="PF00465"/>
    </source>
</evidence>
<dbReference type="PANTHER" id="PTHR43633">
    <property type="entry name" value="ALCOHOL DEHYDROGENASE YQHD"/>
    <property type="match status" value="1"/>
</dbReference>
<proteinExistence type="predicted"/>
<organism evidence="4 5">
    <name type="scientific">Candidatus Pelethenecus faecipullorum</name>
    <dbReference type="NCBI Taxonomy" id="2840900"/>
    <lineage>
        <taxon>Bacteria</taxon>
        <taxon>Bacillati</taxon>
        <taxon>Mycoplasmatota</taxon>
        <taxon>Mollicutes</taxon>
        <taxon>Candidatus Pelethenecus</taxon>
    </lineage>
</organism>
<dbReference type="FunFam" id="3.40.50.1970:FF:000003">
    <property type="entry name" value="Alcohol dehydrogenase, iron-containing"/>
    <property type="match status" value="1"/>
</dbReference>
<dbReference type="GO" id="GO:0005829">
    <property type="term" value="C:cytosol"/>
    <property type="evidence" value="ECO:0007669"/>
    <property type="project" value="TreeGrafter"/>
</dbReference>
<dbReference type="InterPro" id="IPR001670">
    <property type="entry name" value="ADH_Fe/GldA"/>
</dbReference>
<dbReference type="GO" id="GO:0046872">
    <property type="term" value="F:metal ion binding"/>
    <property type="evidence" value="ECO:0007669"/>
    <property type="project" value="InterPro"/>
</dbReference>
<dbReference type="GO" id="GO:1990362">
    <property type="term" value="F:butanol dehydrogenase (NAD+) activity"/>
    <property type="evidence" value="ECO:0007669"/>
    <property type="project" value="InterPro"/>
</dbReference>
<dbReference type="GO" id="GO:1990002">
    <property type="term" value="F:methylglyoxal reductase (NADPH) (acetol producing) activity"/>
    <property type="evidence" value="ECO:0007669"/>
    <property type="project" value="TreeGrafter"/>
</dbReference>
<feature type="domain" description="Alcohol dehydrogenase iron-type/glycerol dehydrogenase GldA" evidence="2">
    <location>
        <begin position="9"/>
        <end position="178"/>
    </location>
</feature>
<comment type="caution">
    <text evidence="4">The sequence shown here is derived from an EMBL/GenBank/DDBJ whole genome shotgun (WGS) entry which is preliminary data.</text>
</comment>
<evidence type="ECO:0000256" key="1">
    <source>
        <dbReference type="ARBA" id="ARBA00023002"/>
    </source>
</evidence>
<dbReference type="InterPro" id="IPR044731">
    <property type="entry name" value="BDH-like"/>
</dbReference>
<dbReference type="CDD" id="cd08187">
    <property type="entry name" value="BDH"/>
    <property type="match status" value="1"/>
</dbReference>
<dbReference type="Proteomes" id="UP000886758">
    <property type="component" value="Unassembled WGS sequence"/>
</dbReference>
<dbReference type="SUPFAM" id="SSF56796">
    <property type="entry name" value="Dehydroquinate synthase-like"/>
    <property type="match status" value="1"/>
</dbReference>
<dbReference type="Gene3D" id="1.20.1090.10">
    <property type="entry name" value="Dehydroquinate synthase-like - alpha domain"/>
    <property type="match status" value="1"/>
</dbReference>
<dbReference type="GO" id="GO:0008106">
    <property type="term" value="F:alcohol dehydrogenase (NADP+) activity"/>
    <property type="evidence" value="ECO:0007669"/>
    <property type="project" value="TreeGrafter"/>
</dbReference>
<dbReference type="Pfam" id="PF25137">
    <property type="entry name" value="ADH_Fe_C"/>
    <property type="match status" value="1"/>
</dbReference>
<protein>
    <submittedName>
        <fullName evidence="4">Iron-containing alcohol dehydrogenase</fullName>
    </submittedName>
</protein>
<evidence type="ECO:0000259" key="3">
    <source>
        <dbReference type="Pfam" id="PF25137"/>
    </source>
</evidence>
<sequence>MENFIYYTPTKIFFGRHQEEKIASIIRSYGFKRILFHYGQSSLKKMGLYDKIVENLTKEGICFFELGGVEPNPKLSLVEEGIKLVKQENIDFILAVGGGSVIDSAKAIAVGAKVDFSPWKFSIKEEIPTDHIPVGVVLTLAASGSDMSDSCVITNDRTLEKRGFNSGQNRPLFAVLNPELTYSVSPYQTACGIVDILMHTLERYFSKGEETPLTDAIALGLMKTVLDAGKTAYDHPKDYNARATLMWANSLSHNGLTSCGRNFVMSVHQIEHEISGMYDHISHGAGLAVLWPAWAKLAYPAAKMRFLRFAYEVMNVEKSDQEDQDILEGIRRLKAYFKDIGMPTSMKELEIPEEKFREIAANYSFKGQRILQDIIPVDEEKALEILYQTNQE</sequence>
<feature type="domain" description="Fe-containing alcohol dehydrogenase-like C-terminal" evidence="3">
    <location>
        <begin position="189"/>
        <end position="386"/>
    </location>
</feature>
<dbReference type="EMBL" id="DVLF01000067">
    <property type="protein sequence ID" value="HIT49793.1"/>
    <property type="molecule type" value="Genomic_DNA"/>
</dbReference>
<dbReference type="Pfam" id="PF00465">
    <property type="entry name" value="Fe-ADH"/>
    <property type="match status" value="1"/>
</dbReference>